<reference evidence="1 2" key="1">
    <citation type="submission" date="2018-12" db="EMBL/GenBank/DDBJ databases">
        <authorList>
            <consortium name="Pathogen Informatics"/>
        </authorList>
    </citation>
    <scope>NUCLEOTIDE SEQUENCE [LARGE SCALE GENOMIC DNA]</scope>
    <source>
        <strain evidence="1 2">NCTC9695</strain>
    </source>
</reference>
<name>A0A447TDM1_CHRVL</name>
<dbReference type="AlphaFoldDB" id="A0A447TDM1"/>
<protein>
    <submittedName>
        <fullName evidence="1">Uncharacterized protein</fullName>
    </submittedName>
</protein>
<accession>A0A447TDM1</accession>
<evidence type="ECO:0000313" key="2">
    <source>
        <dbReference type="Proteomes" id="UP000275777"/>
    </source>
</evidence>
<evidence type="ECO:0000313" key="1">
    <source>
        <dbReference type="EMBL" id="VEB43009.1"/>
    </source>
</evidence>
<gene>
    <name evidence="1" type="ORF">NCTC9695_03463</name>
</gene>
<dbReference type="Proteomes" id="UP000275777">
    <property type="component" value="Chromosome"/>
</dbReference>
<sequence>MAEPTMGELLASVTQLMQRYNLTMDQFNAWLTGSGMVTLTDAAGGQRTVPSAANVLRADGSNASGTWPISIGGQAASVRSITAQQINAALGTPPLRADNIPSTDADRVYVRLGTFAAAQNGAKLRVSIMYSQGFTAGSDQIGMAELVFATSNGARSQPGSSGPFFGAGIAYAFGNASLQFVVLQNSQALYTVYAIMQPWSGACSCNAWGDTTNGGWTSNIQNTGTAAPAGNYITIPVRVMQTV</sequence>
<dbReference type="EMBL" id="LR134182">
    <property type="protein sequence ID" value="VEB43009.1"/>
    <property type="molecule type" value="Genomic_DNA"/>
</dbReference>
<organism evidence="1 2">
    <name type="scientific">Chromobacterium violaceum</name>
    <dbReference type="NCBI Taxonomy" id="536"/>
    <lineage>
        <taxon>Bacteria</taxon>
        <taxon>Pseudomonadati</taxon>
        <taxon>Pseudomonadota</taxon>
        <taxon>Betaproteobacteria</taxon>
        <taxon>Neisseriales</taxon>
        <taxon>Chromobacteriaceae</taxon>
        <taxon>Chromobacterium</taxon>
    </lineage>
</organism>
<proteinExistence type="predicted"/>